<protein>
    <submittedName>
        <fullName evidence="2">Uncharacterized protein</fullName>
    </submittedName>
</protein>
<organism evidence="2">
    <name type="scientific">marine sediment metagenome</name>
    <dbReference type="NCBI Taxonomy" id="412755"/>
    <lineage>
        <taxon>unclassified sequences</taxon>
        <taxon>metagenomes</taxon>
        <taxon>ecological metagenomes</taxon>
    </lineage>
</organism>
<name>A0A0F9U2X5_9ZZZZ</name>
<evidence type="ECO:0000313" key="2">
    <source>
        <dbReference type="EMBL" id="KKN47978.1"/>
    </source>
</evidence>
<feature type="compositionally biased region" description="Pro residues" evidence="1">
    <location>
        <begin position="215"/>
        <end position="227"/>
    </location>
</feature>
<sequence length="327" mass="35144">MRLTQSFIIVMLEVAVEEETMGELPPLGRIKPIRVPEGKEDEYGEDRQGNPIHLQYGQDDDIPGTVLPSARPATVSPDGRTSTGGGSPGFNVSDLNIPQNIVTYDEMGHQVVTQVSRADLIAGGTGPVERHDPRHQVTPVEIDSRGRKAEDIFRNVTGAAKSLPPPPQLGPRNSWGYIPLIEEGGSQVAKQGAKKRKKKQGKTSRRVRKSASTPSPTPPPVPVPPPAPIAVQLSGSFGTITQHFSGIIRQGVSLVLVTDHRQISQAYSPPPATGEEPMEITVEWGNEKVVCYWVGLSFTMPDGSVTFTVLLAEETGQANGSEVESAL</sequence>
<dbReference type="EMBL" id="LAZR01001246">
    <property type="protein sequence ID" value="KKN47978.1"/>
    <property type="molecule type" value="Genomic_DNA"/>
</dbReference>
<proteinExistence type="predicted"/>
<comment type="caution">
    <text evidence="2">The sequence shown here is derived from an EMBL/GenBank/DDBJ whole genome shotgun (WGS) entry which is preliminary data.</text>
</comment>
<feature type="region of interest" description="Disordered" evidence="1">
    <location>
        <begin position="28"/>
        <end position="92"/>
    </location>
</feature>
<feature type="compositionally biased region" description="Basic residues" evidence="1">
    <location>
        <begin position="192"/>
        <end position="209"/>
    </location>
</feature>
<reference evidence="2" key="1">
    <citation type="journal article" date="2015" name="Nature">
        <title>Complex archaea that bridge the gap between prokaryotes and eukaryotes.</title>
        <authorList>
            <person name="Spang A."/>
            <person name="Saw J.H."/>
            <person name="Jorgensen S.L."/>
            <person name="Zaremba-Niedzwiedzka K."/>
            <person name="Martijn J."/>
            <person name="Lind A.E."/>
            <person name="van Eijk R."/>
            <person name="Schleper C."/>
            <person name="Guy L."/>
            <person name="Ettema T.J."/>
        </authorList>
    </citation>
    <scope>NUCLEOTIDE SEQUENCE</scope>
</reference>
<feature type="region of interest" description="Disordered" evidence="1">
    <location>
        <begin position="156"/>
        <end position="227"/>
    </location>
</feature>
<accession>A0A0F9U2X5</accession>
<evidence type="ECO:0000256" key="1">
    <source>
        <dbReference type="SAM" id="MobiDB-lite"/>
    </source>
</evidence>
<dbReference type="AlphaFoldDB" id="A0A0F9U2X5"/>
<gene>
    <name evidence="2" type="ORF">LCGC14_0657360</name>
</gene>